<keyword evidence="4" id="KW-1185">Reference proteome</keyword>
<dbReference type="InterPro" id="IPR047216">
    <property type="entry name" value="Endonuclease_DUF559_bact"/>
</dbReference>
<feature type="region of interest" description="Disordered" evidence="1">
    <location>
        <begin position="1"/>
        <end position="21"/>
    </location>
</feature>
<proteinExistence type="predicted"/>
<dbReference type="Pfam" id="PF04480">
    <property type="entry name" value="DUF559"/>
    <property type="match status" value="1"/>
</dbReference>
<comment type="caution">
    <text evidence="3">The sequence shown here is derived from an EMBL/GenBank/DDBJ whole genome shotgun (WGS) entry which is preliminary data.</text>
</comment>
<dbReference type="CDD" id="cd01038">
    <property type="entry name" value="Endonuclease_DUF559"/>
    <property type="match status" value="1"/>
</dbReference>
<reference evidence="3 4" key="1">
    <citation type="journal article" date="2020" name="Syst. Appl. Microbiol.">
        <title>Alienimonas chondri sp. nov., a novel planctomycete isolated from the biofilm of the red alga Chondrus crispus.</title>
        <authorList>
            <person name="Vitorino I."/>
            <person name="Albuquerque L."/>
            <person name="Wiegand S."/>
            <person name="Kallscheuer N."/>
            <person name="da Costa M.S."/>
            <person name="Lobo-da-Cunha A."/>
            <person name="Jogler C."/>
            <person name="Lage O.M."/>
        </authorList>
    </citation>
    <scope>NUCLEOTIDE SEQUENCE [LARGE SCALE GENOMIC DNA]</scope>
    <source>
        <strain evidence="3 4">LzC2</strain>
    </source>
</reference>
<evidence type="ECO:0000313" key="3">
    <source>
        <dbReference type="EMBL" id="NNJ28179.1"/>
    </source>
</evidence>
<dbReference type="RefSeq" id="WP_171190078.1">
    <property type="nucleotide sequence ID" value="NZ_WTPX01000348.1"/>
</dbReference>
<gene>
    <name evidence="3" type="ORF">LzC2_42910</name>
</gene>
<dbReference type="Proteomes" id="UP000609651">
    <property type="component" value="Unassembled WGS sequence"/>
</dbReference>
<dbReference type="PANTHER" id="PTHR38590">
    <property type="entry name" value="BLL0828 PROTEIN"/>
    <property type="match status" value="1"/>
</dbReference>
<dbReference type="PANTHER" id="PTHR38590:SF1">
    <property type="entry name" value="BLL0828 PROTEIN"/>
    <property type="match status" value="1"/>
</dbReference>
<dbReference type="Gene3D" id="3.40.960.10">
    <property type="entry name" value="VSR Endonuclease"/>
    <property type="match status" value="1"/>
</dbReference>
<protein>
    <recommendedName>
        <fullName evidence="2">DUF559 domain-containing protein</fullName>
    </recommendedName>
</protein>
<dbReference type="InterPro" id="IPR011335">
    <property type="entry name" value="Restrct_endonuc-II-like"/>
</dbReference>
<dbReference type="InterPro" id="IPR007569">
    <property type="entry name" value="DUF559"/>
</dbReference>
<organism evidence="3 4">
    <name type="scientific">Alienimonas chondri</name>
    <dbReference type="NCBI Taxonomy" id="2681879"/>
    <lineage>
        <taxon>Bacteria</taxon>
        <taxon>Pseudomonadati</taxon>
        <taxon>Planctomycetota</taxon>
        <taxon>Planctomycetia</taxon>
        <taxon>Planctomycetales</taxon>
        <taxon>Planctomycetaceae</taxon>
        <taxon>Alienimonas</taxon>
    </lineage>
</organism>
<evidence type="ECO:0000259" key="2">
    <source>
        <dbReference type="Pfam" id="PF04480"/>
    </source>
</evidence>
<name>A0ABX1VJY1_9PLAN</name>
<dbReference type="EMBL" id="WTPX01000348">
    <property type="protein sequence ID" value="NNJ28179.1"/>
    <property type="molecule type" value="Genomic_DNA"/>
</dbReference>
<feature type="domain" description="DUF559" evidence="2">
    <location>
        <begin position="11"/>
        <end position="113"/>
    </location>
</feature>
<evidence type="ECO:0000256" key="1">
    <source>
        <dbReference type="SAM" id="MobiDB-lite"/>
    </source>
</evidence>
<evidence type="ECO:0000313" key="4">
    <source>
        <dbReference type="Proteomes" id="UP000609651"/>
    </source>
</evidence>
<sequence>MAVPAQEAESRTARARRLRRDAPRPERRLWTLLRDRRLKGLKFRRQHPIGPFYADFCCLRPKLVVEVDGASHDGRGDSDHAREAWIRDAGFAVLRVSNDDVLRDPEAVLIAVARAAGQDVSNWQ</sequence>
<accession>A0ABX1VJY1</accession>
<dbReference type="SUPFAM" id="SSF52980">
    <property type="entry name" value="Restriction endonuclease-like"/>
    <property type="match status" value="1"/>
</dbReference>